<reference evidence="6 7" key="1">
    <citation type="submission" date="2016-07" db="EMBL/GenBank/DDBJ databases">
        <title>Pervasive Adenine N6-methylation of Active Genes in Fungi.</title>
        <authorList>
            <consortium name="DOE Joint Genome Institute"/>
            <person name="Mondo S.J."/>
            <person name="Dannebaum R.O."/>
            <person name="Kuo R.C."/>
            <person name="Labutti K."/>
            <person name="Haridas S."/>
            <person name="Kuo A."/>
            <person name="Salamov A."/>
            <person name="Ahrendt S.R."/>
            <person name="Lipzen A."/>
            <person name="Sullivan W."/>
            <person name="Andreopoulos W.B."/>
            <person name="Clum A."/>
            <person name="Lindquist E."/>
            <person name="Daum C."/>
            <person name="Ramamoorthy G.K."/>
            <person name="Gryganskyi A."/>
            <person name="Culley D."/>
            <person name="Magnuson J.K."/>
            <person name="James T.Y."/>
            <person name="O'Malley M.A."/>
            <person name="Stajich J.E."/>
            <person name="Spatafora J.W."/>
            <person name="Visel A."/>
            <person name="Grigoriev I.V."/>
        </authorList>
    </citation>
    <scope>NUCLEOTIDE SEQUENCE [LARGE SCALE GENOMIC DNA]</scope>
    <source>
        <strain evidence="6 7">JEL800</strain>
    </source>
</reference>
<protein>
    <recommendedName>
        <fullName evidence="8">CCHC-type domain-containing protein</fullName>
    </recommendedName>
</protein>
<evidence type="ECO:0000313" key="7">
    <source>
        <dbReference type="Proteomes" id="UP000193642"/>
    </source>
</evidence>
<proteinExistence type="predicted"/>
<evidence type="ECO:0008006" key="8">
    <source>
        <dbReference type="Google" id="ProtNLM"/>
    </source>
</evidence>
<evidence type="ECO:0000256" key="2">
    <source>
        <dbReference type="SAM" id="Coils"/>
    </source>
</evidence>
<dbReference type="GO" id="GO:0003676">
    <property type="term" value="F:nucleic acid binding"/>
    <property type="evidence" value="ECO:0007669"/>
    <property type="project" value="InterPro"/>
</dbReference>
<feature type="region of interest" description="Disordered" evidence="3">
    <location>
        <begin position="131"/>
        <end position="153"/>
    </location>
</feature>
<dbReference type="Proteomes" id="UP000193642">
    <property type="component" value="Unassembled WGS sequence"/>
</dbReference>
<dbReference type="OrthoDB" id="2160585at2759"/>
<evidence type="ECO:0000313" key="6">
    <source>
        <dbReference type="EMBL" id="ORY51844.1"/>
    </source>
</evidence>
<feature type="domain" description="CCHC-type" evidence="5">
    <location>
        <begin position="802"/>
        <end position="816"/>
    </location>
</feature>
<dbReference type="EMBL" id="MCGO01000004">
    <property type="protein sequence ID" value="ORY51844.1"/>
    <property type="molecule type" value="Genomic_DNA"/>
</dbReference>
<evidence type="ECO:0000259" key="5">
    <source>
        <dbReference type="PROSITE" id="PS50158"/>
    </source>
</evidence>
<feature type="region of interest" description="Disordered" evidence="3">
    <location>
        <begin position="625"/>
        <end position="644"/>
    </location>
</feature>
<feature type="region of interest" description="Disordered" evidence="3">
    <location>
        <begin position="1"/>
        <end position="71"/>
    </location>
</feature>
<dbReference type="SMART" id="SM00343">
    <property type="entry name" value="ZnF_C2HC"/>
    <property type="match status" value="2"/>
</dbReference>
<sequence>MLGTAQDSDTVQRHQKHHSQDLDSDDSDDCPALYGTPLTQQQQHFSLTSTSPSLLDPNSPSSASFGTPQLQAHPNEKYVGANLRALRLSGKITRTSEDFDRCDSTNNVAVSSPDELTSFSSGLRISSPMIQSPPPLPPQHDTTTPPMNSASTSITHKSLLRSQVASTLHKTLQLEHKLTMKELESYEKQNAAAELELQRSVAALHAAQVVLRERRRELDIAIMERSGVSAIVKHLRERLDSLSKRMWDGEDSKRRGELNSVSSAEFFDGDNEVFGVPKGTVSTESLVNVRRHSSPGYTFVGSGFNISSGNTSLDESDVISCDQDEVKAMADVIHDSIALDDYSHLIPDPVQDDFTIGVQESGKESEVAVTASEEQHNSKFKLKSNSFNDTQSQGCFTFPAVTMTRLHSSGPLSTSNKVSDLAAFRRASLGVNVLQNTSSIQLLGGSPLSPQSNSEISMTRVDNVGSISSVACVAYQRGICLGTGSESCKAQHACVRCNGNHPVILCKKDRNVCVKWNMEECNFGCYREHRCLRCASRHHTLRVCPIRPLGGSEFCFAWNSAGTCRIMDCRRLHECIRCGASHPSIICPENLDNYLSEYIAKRRSEGLADDDLLRLELQLTHSLPSSSVGTTVDKSGLSSASTPNPSMGIMLPPLPYSASSMYNHQTVYGGQNGSMVVGPPLQSPHQQHTLGMRGGDHPMHIAAAAAAARIVSGGANSAGSSGGRDPYNPMILTQTVYGSVGSGGFMTGGFDGKGKKNSISNAAVNMYDGTLLSDAEKQGICRDYNNLKCESDENRCRFRHVCLRCGSGGHRERQCPLYDLVF</sequence>
<dbReference type="AlphaFoldDB" id="A0A1Y2CYB9"/>
<keyword evidence="1" id="KW-0479">Metal-binding</keyword>
<keyword evidence="7" id="KW-1185">Reference proteome</keyword>
<comment type="caution">
    <text evidence="6">The sequence shown here is derived from an EMBL/GenBank/DDBJ whole genome shotgun (WGS) entry which is preliminary data.</text>
</comment>
<name>A0A1Y2CYB9_9FUNG</name>
<accession>A0A1Y2CYB9</accession>
<gene>
    <name evidence="6" type="ORF">BCR33DRAFT_712044</name>
</gene>
<dbReference type="PROSITE" id="PS50103">
    <property type="entry name" value="ZF_C3H1"/>
    <property type="match status" value="1"/>
</dbReference>
<evidence type="ECO:0000256" key="3">
    <source>
        <dbReference type="SAM" id="MobiDB-lite"/>
    </source>
</evidence>
<dbReference type="PROSITE" id="PS50158">
    <property type="entry name" value="ZF_CCHC"/>
    <property type="match status" value="1"/>
</dbReference>
<dbReference type="InterPro" id="IPR001878">
    <property type="entry name" value="Znf_CCHC"/>
</dbReference>
<feature type="domain" description="C3H1-type" evidence="4">
    <location>
        <begin position="775"/>
        <end position="803"/>
    </location>
</feature>
<feature type="coiled-coil region" evidence="2">
    <location>
        <begin position="169"/>
        <end position="203"/>
    </location>
</feature>
<organism evidence="6 7">
    <name type="scientific">Rhizoclosmatium globosum</name>
    <dbReference type="NCBI Taxonomy" id="329046"/>
    <lineage>
        <taxon>Eukaryota</taxon>
        <taxon>Fungi</taxon>
        <taxon>Fungi incertae sedis</taxon>
        <taxon>Chytridiomycota</taxon>
        <taxon>Chytridiomycota incertae sedis</taxon>
        <taxon>Chytridiomycetes</taxon>
        <taxon>Chytridiales</taxon>
        <taxon>Chytriomycetaceae</taxon>
        <taxon>Rhizoclosmatium</taxon>
    </lineage>
</organism>
<feature type="zinc finger region" description="C3H1-type" evidence="1">
    <location>
        <begin position="775"/>
        <end position="803"/>
    </location>
</feature>
<dbReference type="InterPro" id="IPR000571">
    <property type="entry name" value="Znf_CCCH"/>
</dbReference>
<keyword evidence="1" id="KW-0862">Zinc</keyword>
<feature type="compositionally biased region" description="Low complexity" evidence="3">
    <location>
        <begin position="46"/>
        <end position="64"/>
    </location>
</feature>
<dbReference type="GO" id="GO:0008270">
    <property type="term" value="F:zinc ion binding"/>
    <property type="evidence" value="ECO:0007669"/>
    <property type="project" value="UniProtKB-KW"/>
</dbReference>
<keyword evidence="1" id="KW-0863">Zinc-finger</keyword>
<keyword evidence="2" id="KW-0175">Coiled coil</keyword>
<evidence type="ECO:0000259" key="4">
    <source>
        <dbReference type="PROSITE" id="PS50103"/>
    </source>
</evidence>
<evidence type="ECO:0000256" key="1">
    <source>
        <dbReference type="PROSITE-ProRule" id="PRU00723"/>
    </source>
</evidence>